<organism evidence="2 3">
    <name type="scientific">Komagataeibacter melaceti</name>
    <dbReference type="NCBI Taxonomy" id="2766577"/>
    <lineage>
        <taxon>Bacteria</taxon>
        <taxon>Pseudomonadati</taxon>
        <taxon>Pseudomonadota</taxon>
        <taxon>Alphaproteobacteria</taxon>
        <taxon>Acetobacterales</taxon>
        <taxon>Acetobacteraceae</taxon>
        <taxon>Komagataeibacter</taxon>
    </lineage>
</organism>
<accession>A0A371Z1A7</accession>
<evidence type="ECO:0000313" key="3">
    <source>
        <dbReference type="Proteomes" id="UP000262371"/>
    </source>
</evidence>
<feature type="region of interest" description="Disordered" evidence="1">
    <location>
        <begin position="179"/>
        <end position="201"/>
    </location>
</feature>
<keyword evidence="3" id="KW-1185">Reference proteome</keyword>
<protein>
    <submittedName>
        <fullName evidence="2">Uncharacterized protein</fullName>
    </submittedName>
</protein>
<reference evidence="2 3" key="1">
    <citation type="submission" date="2018-08" db="EMBL/GenBank/DDBJ databases">
        <title>Komagataeibacter sp. AV 382.</title>
        <authorList>
            <person name="Skraban J."/>
            <person name="Trcek J."/>
        </authorList>
    </citation>
    <scope>NUCLEOTIDE SEQUENCE [LARGE SCALE GENOMIC DNA]</scope>
    <source>
        <strain evidence="2 3">AV 382</strain>
    </source>
</reference>
<gene>
    <name evidence="2" type="ORF">DY926_07660</name>
</gene>
<feature type="compositionally biased region" description="Acidic residues" evidence="1">
    <location>
        <begin position="179"/>
        <end position="189"/>
    </location>
</feature>
<comment type="caution">
    <text evidence="2">The sequence shown here is derived from an EMBL/GenBank/DDBJ whole genome shotgun (WGS) entry which is preliminary data.</text>
</comment>
<sequence length="201" mass="21955">MQSGGQHFSKAGFSEGVRSIELEADHFAAGLLMPDFLVRKLIEESEVGLQGIRELAGSAEVSITAAAIRIAQCARFPICVIVSEGTAVRYAFRSESFKDLGENIYLPKGARLPRSSTTARFNALASNVAVGRQATGECRLRDWFDTDRNPALDEQVVGLGSYGFTLTVLSSDKLSVDFDPDEDDEDATLEESWKPKFARGR</sequence>
<dbReference type="AlphaFoldDB" id="A0A371Z1A7"/>
<proteinExistence type="predicted"/>
<dbReference type="EMBL" id="QUWV01000056">
    <property type="protein sequence ID" value="RFD20179.1"/>
    <property type="molecule type" value="Genomic_DNA"/>
</dbReference>
<evidence type="ECO:0000256" key="1">
    <source>
        <dbReference type="SAM" id="MobiDB-lite"/>
    </source>
</evidence>
<evidence type="ECO:0000313" key="2">
    <source>
        <dbReference type="EMBL" id="RFD20179.1"/>
    </source>
</evidence>
<dbReference type="Proteomes" id="UP000262371">
    <property type="component" value="Unassembled WGS sequence"/>
</dbReference>
<name>A0A371Z1A7_9PROT</name>